<sequence length="88" mass="9858">MGQSRPRKSLAGRELVAKDFTKLSRQEKESNGSLMICAKQDVRSNRLVTAKRYNVPRATLYRLCNKEGSPDTVCSTTLGRKTALPPEF</sequence>
<keyword evidence="2" id="KW-1185">Reference proteome</keyword>
<gene>
    <name evidence="1" type="ORF">ACAOBT_LOCUS3831</name>
</gene>
<organism evidence="1 2">
    <name type="scientific">Acanthoscelides obtectus</name>
    <name type="common">Bean weevil</name>
    <name type="synonym">Bruchus obtectus</name>
    <dbReference type="NCBI Taxonomy" id="200917"/>
    <lineage>
        <taxon>Eukaryota</taxon>
        <taxon>Metazoa</taxon>
        <taxon>Ecdysozoa</taxon>
        <taxon>Arthropoda</taxon>
        <taxon>Hexapoda</taxon>
        <taxon>Insecta</taxon>
        <taxon>Pterygota</taxon>
        <taxon>Neoptera</taxon>
        <taxon>Endopterygota</taxon>
        <taxon>Coleoptera</taxon>
        <taxon>Polyphaga</taxon>
        <taxon>Cucujiformia</taxon>
        <taxon>Chrysomeloidea</taxon>
        <taxon>Chrysomelidae</taxon>
        <taxon>Bruchinae</taxon>
        <taxon>Bruchini</taxon>
        <taxon>Acanthoscelides</taxon>
    </lineage>
</organism>
<dbReference type="AlphaFoldDB" id="A0A9P0JUK0"/>
<evidence type="ECO:0000313" key="2">
    <source>
        <dbReference type="Proteomes" id="UP001152888"/>
    </source>
</evidence>
<name>A0A9P0JUK0_ACAOB</name>
<protein>
    <recommendedName>
        <fullName evidence="3">HTH psq-type domain-containing protein</fullName>
    </recommendedName>
</protein>
<evidence type="ECO:0008006" key="3">
    <source>
        <dbReference type="Google" id="ProtNLM"/>
    </source>
</evidence>
<accession>A0A9P0JUK0</accession>
<dbReference type="EMBL" id="CAKOFQ010006690">
    <property type="protein sequence ID" value="CAH1960855.1"/>
    <property type="molecule type" value="Genomic_DNA"/>
</dbReference>
<reference evidence="1" key="1">
    <citation type="submission" date="2022-03" db="EMBL/GenBank/DDBJ databases">
        <authorList>
            <person name="Sayadi A."/>
        </authorList>
    </citation>
    <scope>NUCLEOTIDE SEQUENCE</scope>
</reference>
<evidence type="ECO:0000313" key="1">
    <source>
        <dbReference type="EMBL" id="CAH1960855.1"/>
    </source>
</evidence>
<proteinExistence type="predicted"/>
<dbReference type="Proteomes" id="UP001152888">
    <property type="component" value="Unassembled WGS sequence"/>
</dbReference>
<comment type="caution">
    <text evidence="1">The sequence shown here is derived from an EMBL/GenBank/DDBJ whole genome shotgun (WGS) entry which is preliminary data.</text>
</comment>